<proteinExistence type="predicted"/>
<name>K0R7N2_THAOC</name>
<evidence type="ECO:0000313" key="2">
    <source>
        <dbReference type="EMBL" id="EJK48069.1"/>
    </source>
</evidence>
<protein>
    <submittedName>
        <fullName evidence="2">Uncharacterized protein</fullName>
    </submittedName>
</protein>
<dbReference type="EMBL" id="AGNL01046308">
    <property type="protein sequence ID" value="EJK48069.1"/>
    <property type="molecule type" value="Genomic_DNA"/>
</dbReference>
<keyword evidence="3" id="KW-1185">Reference proteome</keyword>
<evidence type="ECO:0000313" key="3">
    <source>
        <dbReference type="Proteomes" id="UP000266841"/>
    </source>
</evidence>
<organism evidence="2 3">
    <name type="scientific">Thalassiosira oceanica</name>
    <name type="common">Marine diatom</name>
    <dbReference type="NCBI Taxonomy" id="159749"/>
    <lineage>
        <taxon>Eukaryota</taxon>
        <taxon>Sar</taxon>
        <taxon>Stramenopiles</taxon>
        <taxon>Ochrophyta</taxon>
        <taxon>Bacillariophyta</taxon>
        <taxon>Coscinodiscophyceae</taxon>
        <taxon>Thalassiosirophycidae</taxon>
        <taxon>Thalassiosirales</taxon>
        <taxon>Thalassiosiraceae</taxon>
        <taxon>Thalassiosira</taxon>
    </lineage>
</organism>
<dbReference type="Proteomes" id="UP000266841">
    <property type="component" value="Unassembled WGS sequence"/>
</dbReference>
<comment type="caution">
    <text evidence="2">The sequence shown here is derived from an EMBL/GenBank/DDBJ whole genome shotgun (WGS) entry which is preliminary data.</text>
</comment>
<accession>K0R7N2</accession>
<feature type="non-terminal residue" evidence="2">
    <location>
        <position position="1"/>
    </location>
</feature>
<reference evidence="2 3" key="1">
    <citation type="journal article" date="2012" name="Genome Biol.">
        <title>Genome and low-iron response of an oceanic diatom adapted to chronic iron limitation.</title>
        <authorList>
            <person name="Lommer M."/>
            <person name="Specht M."/>
            <person name="Roy A.S."/>
            <person name="Kraemer L."/>
            <person name="Andreson R."/>
            <person name="Gutowska M.A."/>
            <person name="Wolf J."/>
            <person name="Bergner S.V."/>
            <person name="Schilhabel M.B."/>
            <person name="Klostermeier U.C."/>
            <person name="Beiko R.G."/>
            <person name="Rosenstiel P."/>
            <person name="Hippler M."/>
            <person name="Laroche J."/>
        </authorList>
    </citation>
    <scope>NUCLEOTIDE SEQUENCE [LARGE SCALE GENOMIC DNA]</scope>
    <source>
        <strain evidence="2 3">CCMP1005</strain>
    </source>
</reference>
<sequence>WIALDPSSHSSTEFDPLGSEQDDPLRRSPESQLLAALAHLGAPRAASKTATPGPTTIGAFVGLEVTGSLKVGAFEMVGRGVETATGELVTGTEGCFVGKGVDAPQLVDILTSALQQKRQ</sequence>
<dbReference type="AlphaFoldDB" id="K0R7N2"/>
<evidence type="ECO:0000256" key="1">
    <source>
        <dbReference type="SAM" id="MobiDB-lite"/>
    </source>
</evidence>
<feature type="region of interest" description="Disordered" evidence="1">
    <location>
        <begin position="1"/>
        <end position="28"/>
    </location>
</feature>
<gene>
    <name evidence="2" type="ORF">THAOC_33165</name>
</gene>